<dbReference type="AlphaFoldDB" id="A0A1E8BTJ6"/>
<name>A0A1E8BTJ6_BACMY</name>
<evidence type="ECO:0000259" key="2">
    <source>
        <dbReference type="Pfam" id="PF01609"/>
    </source>
</evidence>
<dbReference type="EMBL" id="LXLX01000014">
    <property type="protein sequence ID" value="OFE00318.1"/>
    <property type="molecule type" value="Genomic_DNA"/>
</dbReference>
<comment type="caution">
    <text evidence="3">The sequence shown here is derived from an EMBL/GenBank/DDBJ whole genome shotgun (WGS) entry which is preliminary data.</text>
</comment>
<dbReference type="InterPro" id="IPR012337">
    <property type="entry name" value="RNaseH-like_sf"/>
</dbReference>
<accession>A0A1E8BTJ6</accession>
<feature type="domain" description="Transposase IS4-like" evidence="2">
    <location>
        <begin position="2"/>
        <end position="79"/>
    </location>
</feature>
<dbReference type="InterPro" id="IPR002559">
    <property type="entry name" value="Transposase_11"/>
</dbReference>
<protein>
    <recommendedName>
        <fullName evidence="2">Transposase IS4-like domain-containing protein</fullName>
    </recommendedName>
</protein>
<dbReference type="Proteomes" id="UP000175835">
    <property type="component" value="Unassembled WGS sequence"/>
</dbReference>
<evidence type="ECO:0000256" key="1">
    <source>
        <dbReference type="ARBA" id="ARBA00002286"/>
    </source>
</evidence>
<reference evidence="3 4" key="1">
    <citation type="submission" date="2016-05" db="EMBL/GenBank/DDBJ databases">
        <title>Bacillus thuringiensis and Bacillus weihenstephanensis as novel biocontrol agents of wilt causing Verticillium species.</title>
        <authorList>
            <person name="Hollensteiner J."/>
            <person name="Wemheuer F."/>
            <person name="Harting R."/>
            <person name="Kolarzyk A."/>
            <person name="Diaz-Valerio S."/>
            <person name="Poehlein A."/>
            <person name="Brzuszkiewicz E."/>
            <person name="Nesemann K."/>
            <person name="Braus-Stromeyer S."/>
            <person name="Braus G."/>
            <person name="Daniel R."/>
            <person name="Liesegang H."/>
        </authorList>
    </citation>
    <scope>NUCLEOTIDE SEQUENCE [LARGE SCALE GENOMIC DNA]</scope>
    <source>
        <strain evidence="3 4">GOE11</strain>
    </source>
</reference>
<dbReference type="GO" id="GO:0003677">
    <property type="term" value="F:DNA binding"/>
    <property type="evidence" value="ECO:0007669"/>
    <property type="project" value="InterPro"/>
</dbReference>
<dbReference type="GO" id="GO:0006313">
    <property type="term" value="P:DNA transposition"/>
    <property type="evidence" value="ECO:0007669"/>
    <property type="project" value="InterPro"/>
</dbReference>
<dbReference type="SUPFAM" id="SSF53098">
    <property type="entry name" value="Ribonuclease H-like"/>
    <property type="match status" value="1"/>
</dbReference>
<organism evidence="3 4">
    <name type="scientific">Bacillus mycoides</name>
    <dbReference type="NCBI Taxonomy" id="1405"/>
    <lineage>
        <taxon>Bacteria</taxon>
        <taxon>Bacillati</taxon>
        <taxon>Bacillota</taxon>
        <taxon>Bacilli</taxon>
        <taxon>Bacillales</taxon>
        <taxon>Bacillaceae</taxon>
        <taxon>Bacillus</taxon>
        <taxon>Bacillus cereus group</taxon>
    </lineage>
</organism>
<comment type="function">
    <text evidence="1">Involved in the transposition of the insertion sequence.</text>
</comment>
<dbReference type="GO" id="GO:0004803">
    <property type="term" value="F:transposase activity"/>
    <property type="evidence" value="ECO:0007669"/>
    <property type="project" value="InterPro"/>
</dbReference>
<dbReference type="Pfam" id="PF01609">
    <property type="entry name" value="DDE_Tnp_1"/>
    <property type="match status" value="1"/>
</dbReference>
<gene>
    <name evidence="3" type="ORF">BWGOE11_10120</name>
</gene>
<proteinExistence type="predicted"/>
<dbReference type="PATRIC" id="fig|86662.28.peg.974"/>
<evidence type="ECO:0000313" key="3">
    <source>
        <dbReference type="EMBL" id="OFE00318.1"/>
    </source>
</evidence>
<evidence type="ECO:0000313" key="4">
    <source>
        <dbReference type="Proteomes" id="UP000175835"/>
    </source>
</evidence>
<sequence length="140" mass="16576">MSGKFLHVYVGEGRKNDKTFGSTSLQTIRPKNLYIRDLGYFDLQNIHDKGAYYISRLKLNSRIYRKNDKPEYFRNGTLKKGSLYIQLDMEELMNQLSPGQTMEISEAYIGQYQKLPARVIIHRLTKEQTEKRWIEISLFF</sequence>